<keyword evidence="5 6" id="KW-0472">Membrane</keyword>
<dbReference type="GO" id="GO:0022904">
    <property type="term" value="P:respiratory electron transport chain"/>
    <property type="evidence" value="ECO:0007669"/>
    <property type="project" value="InterPro"/>
</dbReference>
<proteinExistence type="predicted"/>
<feature type="transmembrane region" description="Helical" evidence="6">
    <location>
        <begin position="187"/>
        <end position="206"/>
    </location>
</feature>
<evidence type="ECO:0000256" key="2">
    <source>
        <dbReference type="ARBA" id="ARBA00022475"/>
    </source>
</evidence>
<evidence type="ECO:0000313" key="9">
    <source>
        <dbReference type="Proteomes" id="UP000515292"/>
    </source>
</evidence>
<dbReference type="GO" id="GO:0009055">
    <property type="term" value="F:electron transfer activity"/>
    <property type="evidence" value="ECO:0007669"/>
    <property type="project" value="InterPro"/>
</dbReference>
<dbReference type="Gene3D" id="1.20.950.20">
    <property type="entry name" value="Transmembrane di-heme cytochromes, Chain C"/>
    <property type="match status" value="1"/>
</dbReference>
<dbReference type="KEGG" id="sand:H3309_00340"/>
<dbReference type="GO" id="GO:0020037">
    <property type="term" value="F:heme binding"/>
    <property type="evidence" value="ECO:0007669"/>
    <property type="project" value="TreeGrafter"/>
</dbReference>
<evidence type="ECO:0000313" key="8">
    <source>
        <dbReference type="EMBL" id="QMW23001.1"/>
    </source>
</evidence>
<feature type="transmembrane region" description="Helical" evidence="6">
    <location>
        <begin position="7"/>
        <end position="24"/>
    </location>
</feature>
<evidence type="ECO:0000256" key="5">
    <source>
        <dbReference type="ARBA" id="ARBA00023136"/>
    </source>
</evidence>
<dbReference type="PANTHER" id="PTHR30485:SF2">
    <property type="entry name" value="BLL0597 PROTEIN"/>
    <property type="match status" value="1"/>
</dbReference>
<reference evidence="8 9" key="1">
    <citation type="submission" date="2020-07" db="EMBL/GenBank/DDBJ databases">
        <title>Complete genome sequence for Sandaracinobacter sp. M6.</title>
        <authorList>
            <person name="Tang Y."/>
            <person name="Liu Q."/>
            <person name="Guo Z."/>
            <person name="Lei P."/>
            <person name="Huang B."/>
        </authorList>
    </citation>
    <scope>NUCLEOTIDE SEQUENCE [LARGE SCALE GENOMIC DNA]</scope>
    <source>
        <strain evidence="8 9">M6</strain>
    </source>
</reference>
<dbReference type="PANTHER" id="PTHR30485">
    <property type="entry name" value="NI/FE-HYDROGENASE 1 B-TYPE CYTOCHROME SUBUNIT"/>
    <property type="match status" value="1"/>
</dbReference>
<dbReference type="InterPro" id="IPR011577">
    <property type="entry name" value="Cyt_b561_bac/Ni-Hgenase"/>
</dbReference>
<dbReference type="GO" id="GO:0005886">
    <property type="term" value="C:plasma membrane"/>
    <property type="evidence" value="ECO:0007669"/>
    <property type="project" value="UniProtKB-SubCell"/>
</dbReference>
<dbReference type="AlphaFoldDB" id="A0A7G5II09"/>
<accession>A0A7G5II09</accession>
<name>A0A7G5II09_9SPHN</name>
<feature type="transmembrane region" description="Helical" evidence="6">
    <location>
        <begin position="88"/>
        <end position="110"/>
    </location>
</feature>
<dbReference type="InterPro" id="IPR051542">
    <property type="entry name" value="Hydrogenase_cytochrome"/>
</dbReference>
<evidence type="ECO:0000256" key="4">
    <source>
        <dbReference type="ARBA" id="ARBA00022989"/>
    </source>
</evidence>
<sequence>MARLWDAPVRIVHWSLVLLIPAMWWTAEEGKMERHVQLGLVALGLVVFRIVWGFVGSEPARFRSFVRGPGAILGYLRGRINPVGHSPLGALSIIALLTLLVVQMALGLVAQDVDGLFSGPLSHLVSYDTSEAAREWHHRGFDLLLWLIGLHLAAILFYAVVRRRNLVTAMLTGRRDIPPNTPAPRMAPAWAGVPVAVVAAGLAWWIGRGAPGIG</sequence>
<evidence type="ECO:0000256" key="3">
    <source>
        <dbReference type="ARBA" id="ARBA00022692"/>
    </source>
</evidence>
<feature type="transmembrane region" description="Helical" evidence="6">
    <location>
        <begin position="143"/>
        <end position="161"/>
    </location>
</feature>
<feature type="domain" description="Cytochrome b561 bacterial/Ni-hydrogenase" evidence="7">
    <location>
        <begin position="5"/>
        <end position="173"/>
    </location>
</feature>
<keyword evidence="9" id="KW-1185">Reference proteome</keyword>
<dbReference type="Pfam" id="PF01292">
    <property type="entry name" value="Ni_hydr_CYTB"/>
    <property type="match status" value="1"/>
</dbReference>
<keyword evidence="2" id="KW-1003">Cell membrane</keyword>
<evidence type="ECO:0000256" key="6">
    <source>
        <dbReference type="SAM" id="Phobius"/>
    </source>
</evidence>
<feature type="transmembrane region" description="Helical" evidence="6">
    <location>
        <begin position="36"/>
        <end position="55"/>
    </location>
</feature>
<evidence type="ECO:0000259" key="7">
    <source>
        <dbReference type="Pfam" id="PF01292"/>
    </source>
</evidence>
<protein>
    <submittedName>
        <fullName evidence="8">Cytochrome b/b6 domain-containing protein</fullName>
    </submittedName>
</protein>
<dbReference type="RefSeq" id="WP_182296421.1">
    <property type="nucleotide sequence ID" value="NZ_CP059851.1"/>
</dbReference>
<gene>
    <name evidence="8" type="ORF">H3309_00340</name>
</gene>
<dbReference type="InterPro" id="IPR016174">
    <property type="entry name" value="Di-haem_cyt_TM"/>
</dbReference>
<organism evidence="8 9">
    <name type="scientific">Sandaracinobacteroides saxicola</name>
    <dbReference type="NCBI Taxonomy" id="2759707"/>
    <lineage>
        <taxon>Bacteria</taxon>
        <taxon>Pseudomonadati</taxon>
        <taxon>Pseudomonadota</taxon>
        <taxon>Alphaproteobacteria</taxon>
        <taxon>Sphingomonadales</taxon>
        <taxon>Sphingosinicellaceae</taxon>
        <taxon>Sandaracinobacteroides</taxon>
    </lineage>
</organism>
<keyword evidence="4 6" id="KW-1133">Transmembrane helix</keyword>
<dbReference type="SUPFAM" id="SSF81342">
    <property type="entry name" value="Transmembrane di-heme cytochromes"/>
    <property type="match status" value="1"/>
</dbReference>
<dbReference type="Proteomes" id="UP000515292">
    <property type="component" value="Chromosome"/>
</dbReference>
<dbReference type="EMBL" id="CP059851">
    <property type="protein sequence ID" value="QMW23001.1"/>
    <property type="molecule type" value="Genomic_DNA"/>
</dbReference>
<comment type="subcellular location">
    <subcellularLocation>
        <location evidence="1">Cell membrane</location>
        <topology evidence="1">Multi-pass membrane protein</topology>
    </subcellularLocation>
</comment>
<keyword evidence="3 6" id="KW-0812">Transmembrane</keyword>
<evidence type="ECO:0000256" key="1">
    <source>
        <dbReference type="ARBA" id="ARBA00004651"/>
    </source>
</evidence>